<organism evidence="9 10">
    <name type="scientific">Thermogemmata fonticola</name>
    <dbReference type="NCBI Taxonomy" id="2755323"/>
    <lineage>
        <taxon>Bacteria</taxon>
        <taxon>Pseudomonadati</taxon>
        <taxon>Planctomycetota</taxon>
        <taxon>Planctomycetia</taxon>
        <taxon>Gemmatales</taxon>
        <taxon>Gemmataceae</taxon>
        <taxon>Thermogemmata</taxon>
    </lineage>
</organism>
<evidence type="ECO:0000256" key="8">
    <source>
        <dbReference type="SAM" id="MobiDB-lite"/>
    </source>
</evidence>
<feature type="compositionally biased region" description="Acidic residues" evidence="8">
    <location>
        <begin position="131"/>
        <end position="144"/>
    </location>
</feature>
<dbReference type="Gene3D" id="1.25.40.10">
    <property type="entry name" value="Tetratricopeptide repeat domain"/>
    <property type="match status" value="1"/>
</dbReference>
<dbReference type="InterPro" id="IPR044986">
    <property type="entry name" value="KIF15/KIN-12"/>
</dbReference>
<feature type="compositionally biased region" description="Low complexity" evidence="8">
    <location>
        <begin position="192"/>
        <end position="202"/>
    </location>
</feature>
<keyword evidence="10" id="KW-1185">Reference proteome</keyword>
<dbReference type="SMART" id="SM00028">
    <property type="entry name" value="TPR"/>
    <property type="match status" value="3"/>
</dbReference>
<dbReference type="PANTHER" id="PTHR37739:SF8">
    <property type="entry name" value="KINESIN-LIKE PROTEIN KIN-12D"/>
    <property type="match status" value="1"/>
</dbReference>
<feature type="coiled-coil region" evidence="7">
    <location>
        <begin position="774"/>
        <end position="855"/>
    </location>
</feature>
<evidence type="ECO:0000256" key="5">
    <source>
        <dbReference type="ARBA" id="ARBA00023175"/>
    </source>
</evidence>
<evidence type="ECO:0000313" key="10">
    <source>
        <dbReference type="Proteomes" id="UP000542342"/>
    </source>
</evidence>
<dbReference type="SUPFAM" id="SSF57997">
    <property type="entry name" value="Tropomyosin"/>
    <property type="match status" value="1"/>
</dbReference>
<keyword evidence="5" id="KW-0505">Motor protein</keyword>
<keyword evidence="2" id="KW-0547">Nucleotide-binding</keyword>
<proteinExistence type="predicted"/>
<feature type="region of interest" description="Disordered" evidence="8">
    <location>
        <begin position="315"/>
        <end position="376"/>
    </location>
</feature>
<evidence type="ECO:0000313" key="9">
    <source>
        <dbReference type="EMBL" id="MBA2226959.1"/>
    </source>
</evidence>
<feature type="compositionally biased region" description="Low complexity" evidence="8">
    <location>
        <begin position="149"/>
        <end position="165"/>
    </location>
</feature>
<evidence type="ECO:0000256" key="2">
    <source>
        <dbReference type="ARBA" id="ARBA00022741"/>
    </source>
</evidence>
<evidence type="ECO:0000256" key="1">
    <source>
        <dbReference type="ARBA" id="ARBA00022701"/>
    </source>
</evidence>
<dbReference type="PROSITE" id="PS50005">
    <property type="entry name" value="TPR"/>
    <property type="match status" value="1"/>
</dbReference>
<feature type="compositionally biased region" description="Low complexity" evidence="8">
    <location>
        <begin position="489"/>
        <end position="499"/>
    </location>
</feature>
<feature type="compositionally biased region" description="Low complexity" evidence="8">
    <location>
        <begin position="48"/>
        <end position="68"/>
    </location>
</feature>
<feature type="region of interest" description="Disordered" evidence="8">
    <location>
        <begin position="417"/>
        <end position="499"/>
    </location>
</feature>
<feature type="repeat" description="TPR" evidence="6">
    <location>
        <begin position="1009"/>
        <end position="1042"/>
    </location>
</feature>
<feature type="compositionally biased region" description="Low complexity" evidence="8">
    <location>
        <begin position="110"/>
        <end position="130"/>
    </location>
</feature>
<dbReference type="AlphaFoldDB" id="A0A7V9ACF1"/>
<dbReference type="Proteomes" id="UP000542342">
    <property type="component" value="Unassembled WGS sequence"/>
</dbReference>
<dbReference type="EMBL" id="JACEFB010000009">
    <property type="protein sequence ID" value="MBA2226959.1"/>
    <property type="molecule type" value="Genomic_DNA"/>
</dbReference>
<evidence type="ECO:0000256" key="4">
    <source>
        <dbReference type="ARBA" id="ARBA00023054"/>
    </source>
</evidence>
<dbReference type="RefSeq" id="WP_194538538.1">
    <property type="nucleotide sequence ID" value="NZ_JACEFB010000009.1"/>
</dbReference>
<feature type="region of interest" description="Disordered" evidence="8">
    <location>
        <begin position="1"/>
        <end position="300"/>
    </location>
</feature>
<evidence type="ECO:0000256" key="3">
    <source>
        <dbReference type="ARBA" id="ARBA00022840"/>
    </source>
</evidence>
<feature type="compositionally biased region" description="Basic and acidic residues" evidence="8">
    <location>
        <begin position="352"/>
        <end position="361"/>
    </location>
</feature>
<feature type="region of interest" description="Disordered" evidence="8">
    <location>
        <begin position="506"/>
        <end position="525"/>
    </location>
</feature>
<dbReference type="GO" id="GO:0005874">
    <property type="term" value="C:microtubule"/>
    <property type="evidence" value="ECO:0007669"/>
    <property type="project" value="UniProtKB-KW"/>
</dbReference>
<feature type="compositionally biased region" description="Low complexity" evidence="8">
    <location>
        <begin position="265"/>
        <end position="276"/>
    </location>
</feature>
<keyword evidence="1" id="KW-0493">Microtubule</keyword>
<sequence length="1069" mass="113818">MNQPSDVPPSERQAERQPEPEPTAGTGPEFLPAASPGELPPELADLFAATAGPPADQAAEPSPPAASAWEDEAAIPLDAPPPGPGSVTSASAHPIRPTSAWTAGAESFVGSPPSSAASSRDASSSAGSELPEAEEVPLAEDVELGAEGPVDPQAVAPPAVDLPAASQPPEGTEAPLPAAPTVPPLAGNEETASAASLAAAPSGGEVSSDIHASAPPPGPAAESSNLFGPFLTPPGTESSNIHSARPAWSEGEDSALSFLGGMRRPPSGSASAPPLAEDISSGQLQPPSDAPDYGAAPLPMPEASNILADLMQPGHHSSAVHIPNPGVGRTLRPGSSTESGFDIDVDLGPVPKELEEAEKAASSDILPSPVRRQPPSEATIPEMYVEDPQEHILSAVPPPPRDPSSIFDADFDFQAGTELLGGTAAPPAHPSPKPTVQPTDSGIIEWSVEEAPVATPSSDLFSGEPAVPSGPRSAVIKPSSSAILSRPTPQEIAAEAQAASVPAAAPIPSSLAAPPPEAEDLRRRAAPAPAASRFGAWVGGTLLGLALPVGVGAALYFTGAIGPTAALESRNREAEQRLTALSTELTQARQQLEQAQQQLNQTQEAARLKDDENQRLAQQAQQTAQQLQQVQSRLQQVERTLQAAAETRKQLETERQQLEKNLTKVQDDLRTALARREEVEKELRNAGDQRKKLEADLAQVRQQMQKLDKELQASLTQRQNLEKQAQQFQQQLLALAKELQAARLLADQYDPAALLEAQRRAIALLNSKPDVQQLRQLQEDKRTLTAALQRLQQQVQQQADAFAKERRSLQEQAAAEQKRLREQLQAAAQKREQELQAELRQAQQQQENLRQKLAQTPSDAELLQLWLQLLAEARRPADVPAAQQAARKVLQRADPASEEAAQAHVLLALAAVLAQQPAEALAHLDQARQSPAYEPARQAQRSWVALAEQARLAVHDPLAPLRRPPQEQPTNPQLARSHLHQAIQAYRQGRFPQAAQAAEQALLHDPSDPVAWYYLGAAHWMLGQRDRAADDFRQASSREQSTRLSYRELNNLLSPIQGPVRNALEAARP</sequence>
<dbReference type="GO" id="GO:0005524">
    <property type="term" value="F:ATP binding"/>
    <property type="evidence" value="ECO:0007669"/>
    <property type="project" value="UniProtKB-KW"/>
</dbReference>
<dbReference type="SUPFAM" id="SSF48452">
    <property type="entry name" value="TPR-like"/>
    <property type="match status" value="1"/>
</dbReference>
<accession>A0A7V9ACF1</accession>
<dbReference type="InterPro" id="IPR011990">
    <property type="entry name" value="TPR-like_helical_dom_sf"/>
</dbReference>
<keyword evidence="4 7" id="KW-0175">Coiled coil</keyword>
<protein>
    <recommendedName>
        <fullName evidence="11">Tetratricopeptide repeat protein</fullName>
    </recommendedName>
</protein>
<comment type="caution">
    <text evidence="9">The sequence shown here is derived from an EMBL/GenBank/DDBJ whole genome shotgun (WGS) entry which is preliminary data.</text>
</comment>
<evidence type="ECO:0008006" key="11">
    <source>
        <dbReference type="Google" id="ProtNLM"/>
    </source>
</evidence>
<name>A0A7V9ACF1_9BACT</name>
<evidence type="ECO:0000256" key="6">
    <source>
        <dbReference type="PROSITE-ProRule" id="PRU00339"/>
    </source>
</evidence>
<feature type="coiled-coil region" evidence="7">
    <location>
        <begin position="564"/>
        <end position="745"/>
    </location>
</feature>
<dbReference type="InterPro" id="IPR019734">
    <property type="entry name" value="TPR_rpt"/>
</dbReference>
<keyword evidence="3" id="KW-0067">ATP-binding</keyword>
<evidence type="ECO:0000256" key="7">
    <source>
        <dbReference type="SAM" id="Coils"/>
    </source>
</evidence>
<reference evidence="9 10" key="1">
    <citation type="submission" date="2020-07" db="EMBL/GenBank/DDBJ databases">
        <title>Thermogemmata thermophila gen. nov., sp. nov., a novel moderate thermophilic planctomycete from a Kamchatka hot spring.</title>
        <authorList>
            <person name="Elcheninov A.G."/>
            <person name="Podosokorskaya O.A."/>
            <person name="Kovaleva O.L."/>
            <person name="Novikov A."/>
            <person name="Bonch-Osmolovskaya E.A."/>
            <person name="Toshchakov S.V."/>
            <person name="Kublanov I.V."/>
        </authorList>
    </citation>
    <scope>NUCLEOTIDE SEQUENCE [LARGE SCALE GENOMIC DNA]</scope>
    <source>
        <strain evidence="9 10">2918</strain>
    </source>
</reference>
<keyword evidence="6" id="KW-0802">TPR repeat</keyword>
<dbReference type="PANTHER" id="PTHR37739">
    <property type="entry name" value="KINESIN-LIKE PROTEIN KIN-12D"/>
    <property type="match status" value="1"/>
</dbReference>
<gene>
    <name evidence="9" type="ORF">H0921_12380</name>
</gene>